<protein>
    <submittedName>
        <fullName evidence="2">Uncharacterized protein</fullName>
    </submittedName>
</protein>
<dbReference type="Proteomes" id="UP000652761">
    <property type="component" value="Unassembled WGS sequence"/>
</dbReference>
<dbReference type="OrthoDB" id="248923at2759"/>
<sequence>MSIARFDGSAIRTESDDFGTVIVHTHANRNEFTLETPDVKAKELSTASTDTKSDAAVNNQGEVTSLRTFTNKLQMVEENQDFQIREGISSSAPESPEDTLNRERISQSQGHGSSATGGTTGTSSTVKGTVSRKAFAVQDKLWSIYAAGNTVPIPFLKAIDISPLALVSDNVLGNRVAPGGSDNLALEAIKELFSGDGQAKKPRKAQNEVPLPASVHERLTTSSTLMNLAQALAYHKTCYEDMPLQELQAAQEKQTIQNLCDTLRTILRL</sequence>
<feature type="region of interest" description="Disordered" evidence="1">
    <location>
        <begin position="84"/>
        <end position="127"/>
    </location>
</feature>
<comment type="caution">
    <text evidence="2">The sequence shown here is derived from an EMBL/GenBank/DDBJ whole genome shotgun (WGS) entry which is preliminary data.</text>
</comment>
<keyword evidence="3" id="KW-1185">Reference proteome</keyword>
<reference evidence="2" key="1">
    <citation type="submission" date="2017-07" db="EMBL/GenBank/DDBJ databases">
        <title>Taro Niue Genome Assembly and Annotation.</title>
        <authorList>
            <person name="Atibalentja N."/>
            <person name="Keating K."/>
            <person name="Fields C.J."/>
        </authorList>
    </citation>
    <scope>NUCLEOTIDE SEQUENCE</scope>
    <source>
        <strain evidence="2">Niue_2</strain>
        <tissue evidence="2">Leaf</tissue>
    </source>
</reference>
<evidence type="ECO:0000256" key="1">
    <source>
        <dbReference type="SAM" id="MobiDB-lite"/>
    </source>
</evidence>
<dbReference type="AlphaFoldDB" id="A0A843WNZ4"/>
<gene>
    <name evidence="2" type="ORF">Taro_045249</name>
</gene>
<dbReference type="EMBL" id="NMUH01005274">
    <property type="protein sequence ID" value="MQM12332.1"/>
    <property type="molecule type" value="Genomic_DNA"/>
</dbReference>
<proteinExistence type="predicted"/>
<evidence type="ECO:0000313" key="3">
    <source>
        <dbReference type="Proteomes" id="UP000652761"/>
    </source>
</evidence>
<accession>A0A843WNZ4</accession>
<name>A0A843WNZ4_COLES</name>
<organism evidence="2 3">
    <name type="scientific">Colocasia esculenta</name>
    <name type="common">Wild taro</name>
    <name type="synonym">Arum esculentum</name>
    <dbReference type="NCBI Taxonomy" id="4460"/>
    <lineage>
        <taxon>Eukaryota</taxon>
        <taxon>Viridiplantae</taxon>
        <taxon>Streptophyta</taxon>
        <taxon>Embryophyta</taxon>
        <taxon>Tracheophyta</taxon>
        <taxon>Spermatophyta</taxon>
        <taxon>Magnoliopsida</taxon>
        <taxon>Liliopsida</taxon>
        <taxon>Araceae</taxon>
        <taxon>Aroideae</taxon>
        <taxon>Colocasieae</taxon>
        <taxon>Colocasia</taxon>
    </lineage>
</organism>
<evidence type="ECO:0000313" key="2">
    <source>
        <dbReference type="EMBL" id="MQM12332.1"/>
    </source>
</evidence>
<feature type="compositionally biased region" description="Low complexity" evidence="1">
    <location>
        <begin position="106"/>
        <end position="127"/>
    </location>
</feature>